<dbReference type="FunFam" id="3.30.70.240:FF:000001">
    <property type="entry name" value="Elongation factor G"/>
    <property type="match status" value="1"/>
</dbReference>
<dbReference type="FunFam" id="3.40.50.300:FF:000029">
    <property type="entry name" value="Elongation factor G"/>
    <property type="match status" value="1"/>
</dbReference>
<feature type="domain" description="Tr-type G" evidence="9">
    <location>
        <begin position="15"/>
        <end position="305"/>
    </location>
</feature>
<dbReference type="CDD" id="cd03713">
    <property type="entry name" value="EFG_mtEFG_C"/>
    <property type="match status" value="1"/>
</dbReference>
<dbReference type="HAMAP" id="MF_00054_B">
    <property type="entry name" value="EF_G_EF_2_B"/>
    <property type="match status" value="1"/>
</dbReference>
<dbReference type="RefSeq" id="WP_178932814.1">
    <property type="nucleotide sequence ID" value="NZ_JACBAZ010000004.1"/>
</dbReference>
<protein>
    <recommendedName>
        <fullName evidence="2 8">Elongation factor G</fullName>
        <shortName evidence="8">EF-G</shortName>
    </recommendedName>
</protein>
<dbReference type="PANTHER" id="PTHR43261">
    <property type="entry name" value="TRANSLATION ELONGATION FACTOR G-RELATED"/>
    <property type="match status" value="1"/>
</dbReference>
<comment type="function">
    <text evidence="7 8">Catalyzes the GTP-dependent ribosomal translocation step during translation elongation. During this step, the ribosome changes from the pre-translocational (PRE) to the post-translocational (POST) state as the newly formed A-site-bound peptidyl-tRNA and P-site-bound deacylated tRNA move to the P and E sites, respectively. Catalyzes the coordinated movement of the two tRNA molecules, the mRNA and conformational changes in the ribosome.</text>
</comment>
<dbReference type="SUPFAM" id="SSF50447">
    <property type="entry name" value="Translation proteins"/>
    <property type="match status" value="1"/>
</dbReference>
<dbReference type="InterPro" id="IPR009000">
    <property type="entry name" value="Transl_B-barrel_sf"/>
</dbReference>
<evidence type="ECO:0000256" key="3">
    <source>
        <dbReference type="ARBA" id="ARBA00022741"/>
    </source>
</evidence>
<dbReference type="Gene3D" id="2.40.30.10">
    <property type="entry name" value="Translation factors"/>
    <property type="match status" value="1"/>
</dbReference>
<dbReference type="InterPro" id="IPR047872">
    <property type="entry name" value="EFG_IV"/>
</dbReference>
<dbReference type="InterPro" id="IPR004540">
    <property type="entry name" value="Transl_elong_EFG/EF2"/>
</dbReference>
<evidence type="ECO:0000256" key="1">
    <source>
        <dbReference type="ARBA" id="ARBA00005870"/>
    </source>
</evidence>
<comment type="subcellular location">
    <subcellularLocation>
        <location evidence="8">Cytoplasm</location>
    </subcellularLocation>
</comment>
<dbReference type="Pfam" id="PF14492">
    <property type="entry name" value="EFG_III"/>
    <property type="match status" value="1"/>
</dbReference>
<dbReference type="InterPro" id="IPR005517">
    <property type="entry name" value="Transl_elong_EFG/EF2_IV"/>
</dbReference>
<feature type="binding site" evidence="8">
    <location>
        <begin position="24"/>
        <end position="31"/>
    </location>
    <ligand>
        <name>GTP</name>
        <dbReference type="ChEBI" id="CHEBI:37565"/>
    </ligand>
</feature>
<dbReference type="GO" id="GO:0003924">
    <property type="term" value="F:GTPase activity"/>
    <property type="evidence" value="ECO:0007669"/>
    <property type="project" value="InterPro"/>
</dbReference>
<evidence type="ECO:0000256" key="6">
    <source>
        <dbReference type="ARBA" id="ARBA00023134"/>
    </source>
</evidence>
<keyword evidence="3 8" id="KW-0547">Nucleotide-binding</keyword>
<dbReference type="SMART" id="SM00838">
    <property type="entry name" value="EFG_C"/>
    <property type="match status" value="1"/>
</dbReference>
<dbReference type="Gene3D" id="3.40.50.300">
    <property type="entry name" value="P-loop containing nucleotide triphosphate hydrolases"/>
    <property type="match status" value="1"/>
</dbReference>
<dbReference type="AlphaFoldDB" id="A0A851GF15"/>
<dbReference type="Pfam" id="PF00009">
    <property type="entry name" value="GTP_EFTU"/>
    <property type="match status" value="1"/>
</dbReference>
<comment type="similarity">
    <text evidence="1 8">Belongs to the TRAFAC class translation factor GTPase superfamily. Classic translation factor GTPase family. EF-G/EF-2 subfamily.</text>
</comment>
<dbReference type="InterPro" id="IPR000640">
    <property type="entry name" value="EFG_V-like"/>
</dbReference>
<dbReference type="NCBIfam" id="TIGR00484">
    <property type="entry name" value="EF-G"/>
    <property type="match status" value="1"/>
</dbReference>
<dbReference type="CDD" id="cd04088">
    <property type="entry name" value="EFG_mtEFG_II"/>
    <property type="match status" value="1"/>
</dbReference>
<dbReference type="SUPFAM" id="SSF54211">
    <property type="entry name" value="Ribosomal protein S5 domain 2-like"/>
    <property type="match status" value="1"/>
</dbReference>
<sequence>MSANPNHPKRPYPLERTRNIGIAAHIDAGKTTLTERVLFYTGMIHRIGEVHDGATVTDHMEQERERGITITSAAVTCEWVQHPVDGVFKLFQNEKQRINIIDTPGHVDFTAEVERSLRVLDGAIVVFCGVAGVQPQTETVWRQAEKYEVPRIVFVNKMDRTGADFENVFQDVKEKFGVKAVRILIPIGAEENLIGQIDVVNLKSVIYKDDDTMGSTFEVSDLEGDLLAEAESAREELLEALCDCDEELGEKFLMEEEITTSDIKAALRRQTIANQIVPVAGGSAFKNKGVQFLVDAVVDYLPSPLDIPAAKGQSADDEDTVVLTETSDNAKFCSLAFKLWADKFVGKLVFFRVYSGTISKGDMVYNPRTRKKERIGRLIKMHADKHEDIETCYAGDIAAIVGLKNVQTGDTLCQEKFDIMLEPPLFPEPVIAMAVEPKTVVDQEKMSVALARLSEEDPTFLVKTDEETGQTIISGMGELHLEVIVDRMMREFKVACGVGKPQIAYRETITSAAGGEGVLKKQSGGRGQYGHVVLDVAPGEKGKGLTTENLIVGGAIPKEFVNSVFAGVREGMTNGVIAGYPMVDVHVRVTDGSFHEVDSNENAFKMAAIFAMKDAFRNAGPVLLEPVMDVEVSTPEEYQGDIMGDLNRRRGQIQEIEHKPTHAILKAQVPLAQMFGYSTAVRTLSSGRADYTMKPASFEQVPQQIVDELVNEYAYAS</sequence>
<dbReference type="InterPro" id="IPR027417">
    <property type="entry name" value="P-loop_NTPase"/>
</dbReference>
<dbReference type="GO" id="GO:0005525">
    <property type="term" value="F:GTP binding"/>
    <property type="evidence" value="ECO:0007669"/>
    <property type="project" value="UniProtKB-UniRule"/>
</dbReference>
<dbReference type="SMART" id="SM00889">
    <property type="entry name" value="EFG_IV"/>
    <property type="match status" value="1"/>
</dbReference>
<dbReference type="InterPro" id="IPR000795">
    <property type="entry name" value="T_Tr_GTP-bd_dom"/>
</dbReference>
<dbReference type="Gene3D" id="3.30.70.870">
    <property type="entry name" value="Elongation Factor G (Translational Gtpase), domain 3"/>
    <property type="match status" value="1"/>
</dbReference>
<keyword evidence="8" id="KW-0963">Cytoplasm</keyword>
<dbReference type="GO" id="GO:0003746">
    <property type="term" value="F:translation elongation factor activity"/>
    <property type="evidence" value="ECO:0007669"/>
    <property type="project" value="UniProtKB-UniRule"/>
</dbReference>
<dbReference type="Proteomes" id="UP000557872">
    <property type="component" value="Unassembled WGS sequence"/>
</dbReference>
<dbReference type="SUPFAM" id="SSF54980">
    <property type="entry name" value="EF-G C-terminal domain-like"/>
    <property type="match status" value="2"/>
</dbReference>
<dbReference type="InterPro" id="IPR005225">
    <property type="entry name" value="Small_GTP-bd"/>
</dbReference>
<keyword evidence="11" id="KW-1185">Reference proteome</keyword>
<dbReference type="NCBIfam" id="NF009381">
    <property type="entry name" value="PRK12740.1-5"/>
    <property type="match status" value="1"/>
</dbReference>
<comment type="caution">
    <text evidence="10">The sequence shown here is derived from an EMBL/GenBank/DDBJ whole genome shotgun (WGS) entry which is preliminary data.</text>
</comment>
<dbReference type="CDD" id="cd16262">
    <property type="entry name" value="EFG_III"/>
    <property type="match status" value="1"/>
</dbReference>
<evidence type="ECO:0000256" key="5">
    <source>
        <dbReference type="ARBA" id="ARBA00022917"/>
    </source>
</evidence>
<evidence type="ECO:0000256" key="8">
    <source>
        <dbReference type="HAMAP-Rule" id="MF_00054"/>
    </source>
</evidence>
<reference evidence="10 11" key="1">
    <citation type="submission" date="2020-07" db="EMBL/GenBank/DDBJ databases">
        <title>Roseicoccus Jingziensis gen. nov., sp. nov., isolated from coastal seawater.</title>
        <authorList>
            <person name="Feng X."/>
        </authorList>
    </citation>
    <scope>NUCLEOTIDE SEQUENCE [LARGE SCALE GENOMIC DNA]</scope>
    <source>
        <strain evidence="10 11">N1E253</strain>
    </source>
</reference>
<evidence type="ECO:0000259" key="9">
    <source>
        <dbReference type="PROSITE" id="PS51722"/>
    </source>
</evidence>
<dbReference type="PROSITE" id="PS51722">
    <property type="entry name" value="G_TR_2"/>
    <property type="match status" value="1"/>
</dbReference>
<evidence type="ECO:0000313" key="10">
    <source>
        <dbReference type="EMBL" id="NWK56123.1"/>
    </source>
</evidence>
<name>A0A851GF15_9BACT</name>
<dbReference type="Pfam" id="PF00679">
    <property type="entry name" value="EFG_C"/>
    <property type="match status" value="1"/>
</dbReference>
<dbReference type="InterPro" id="IPR004161">
    <property type="entry name" value="EFTu-like_2"/>
</dbReference>
<dbReference type="Gene3D" id="3.30.70.240">
    <property type="match status" value="1"/>
</dbReference>
<dbReference type="InterPro" id="IPR035647">
    <property type="entry name" value="EFG_III/V"/>
</dbReference>
<dbReference type="InterPro" id="IPR035649">
    <property type="entry name" value="EFG_V"/>
</dbReference>
<dbReference type="SUPFAM" id="SSF52540">
    <property type="entry name" value="P-loop containing nucleoside triphosphate hydrolases"/>
    <property type="match status" value="1"/>
</dbReference>
<evidence type="ECO:0000313" key="11">
    <source>
        <dbReference type="Proteomes" id="UP000557872"/>
    </source>
</evidence>
<dbReference type="EMBL" id="JACBAZ010000004">
    <property type="protein sequence ID" value="NWK56123.1"/>
    <property type="molecule type" value="Genomic_DNA"/>
</dbReference>
<organism evidence="10 11">
    <name type="scientific">Oceaniferula marina</name>
    <dbReference type="NCBI Taxonomy" id="2748318"/>
    <lineage>
        <taxon>Bacteria</taxon>
        <taxon>Pseudomonadati</taxon>
        <taxon>Verrucomicrobiota</taxon>
        <taxon>Verrucomicrobiia</taxon>
        <taxon>Verrucomicrobiales</taxon>
        <taxon>Verrucomicrobiaceae</taxon>
        <taxon>Oceaniferula</taxon>
    </lineage>
</organism>
<evidence type="ECO:0000256" key="2">
    <source>
        <dbReference type="ARBA" id="ARBA00017872"/>
    </source>
</evidence>
<gene>
    <name evidence="8 10" type="primary">fusA</name>
    <name evidence="10" type="ORF">HW115_10920</name>
</gene>
<dbReference type="InterPro" id="IPR020568">
    <property type="entry name" value="Ribosomal_Su5_D2-typ_SF"/>
</dbReference>
<dbReference type="Pfam" id="PF03144">
    <property type="entry name" value="GTP_EFTU_D2"/>
    <property type="match status" value="1"/>
</dbReference>
<dbReference type="PANTHER" id="PTHR43261:SF1">
    <property type="entry name" value="RIBOSOME-RELEASING FACTOR 2, MITOCHONDRIAL"/>
    <property type="match status" value="1"/>
</dbReference>
<keyword evidence="4 8" id="KW-0251">Elongation factor</keyword>
<dbReference type="NCBIfam" id="TIGR00231">
    <property type="entry name" value="small_GTP"/>
    <property type="match status" value="1"/>
</dbReference>
<evidence type="ECO:0000256" key="4">
    <source>
        <dbReference type="ARBA" id="ARBA00022768"/>
    </source>
</evidence>
<dbReference type="CDD" id="cd01434">
    <property type="entry name" value="EFG_mtEFG1_IV"/>
    <property type="match status" value="1"/>
</dbReference>
<dbReference type="CDD" id="cd01886">
    <property type="entry name" value="EF-G"/>
    <property type="match status" value="1"/>
</dbReference>
<keyword evidence="6 8" id="KW-0342">GTP-binding</keyword>
<evidence type="ECO:0000256" key="7">
    <source>
        <dbReference type="ARBA" id="ARBA00024731"/>
    </source>
</evidence>
<dbReference type="FunFam" id="3.30.230.10:FF:000003">
    <property type="entry name" value="Elongation factor G"/>
    <property type="match status" value="1"/>
</dbReference>
<dbReference type="FunFam" id="2.40.30.10:FF:000006">
    <property type="entry name" value="Elongation factor G"/>
    <property type="match status" value="1"/>
</dbReference>
<dbReference type="Gene3D" id="3.30.230.10">
    <property type="match status" value="1"/>
</dbReference>
<dbReference type="InterPro" id="IPR041095">
    <property type="entry name" value="EFG_II"/>
</dbReference>
<accession>A0A851GF15</accession>
<dbReference type="Pfam" id="PF03764">
    <property type="entry name" value="EFG_IV"/>
    <property type="match status" value="1"/>
</dbReference>
<dbReference type="FunFam" id="3.30.70.870:FF:000001">
    <property type="entry name" value="Elongation factor G"/>
    <property type="match status" value="1"/>
</dbReference>
<dbReference type="InterPro" id="IPR014721">
    <property type="entry name" value="Ribsml_uS5_D2-typ_fold_subgr"/>
</dbReference>
<dbReference type="GO" id="GO:0005737">
    <property type="term" value="C:cytoplasm"/>
    <property type="evidence" value="ECO:0007669"/>
    <property type="project" value="UniProtKB-SubCell"/>
</dbReference>
<feature type="binding site" evidence="8">
    <location>
        <begin position="156"/>
        <end position="159"/>
    </location>
    <ligand>
        <name>GTP</name>
        <dbReference type="ChEBI" id="CHEBI:37565"/>
    </ligand>
</feature>
<keyword evidence="5 8" id="KW-0648">Protein biosynthesis</keyword>
<dbReference type="InterPro" id="IPR009022">
    <property type="entry name" value="EFG_III"/>
</dbReference>
<feature type="binding site" evidence="8">
    <location>
        <begin position="102"/>
        <end position="106"/>
    </location>
    <ligand>
        <name>GTP</name>
        <dbReference type="ChEBI" id="CHEBI:37565"/>
    </ligand>
</feature>
<proteinExistence type="inferred from homology"/>
<dbReference type="GO" id="GO:0032790">
    <property type="term" value="P:ribosome disassembly"/>
    <property type="evidence" value="ECO:0007669"/>
    <property type="project" value="TreeGrafter"/>
</dbReference>
<dbReference type="PRINTS" id="PR00315">
    <property type="entry name" value="ELONGATNFCT"/>
</dbReference>